<feature type="region of interest" description="Disordered" evidence="12">
    <location>
        <begin position="114"/>
        <end position="140"/>
    </location>
</feature>
<evidence type="ECO:0000256" key="9">
    <source>
        <dbReference type="ARBA" id="ARBA00023004"/>
    </source>
</evidence>
<comment type="catalytic activity">
    <reaction evidence="1">
        <text>2 a phenolic donor + H2O2 = 2 a phenolic radical donor + 2 H2O</text>
        <dbReference type="Rhea" id="RHEA:56136"/>
        <dbReference type="ChEBI" id="CHEBI:15377"/>
        <dbReference type="ChEBI" id="CHEBI:16240"/>
        <dbReference type="ChEBI" id="CHEBI:139520"/>
        <dbReference type="ChEBI" id="CHEBI:139521"/>
        <dbReference type="EC" id="1.11.1.7"/>
    </reaction>
</comment>
<dbReference type="Proteomes" id="UP000275267">
    <property type="component" value="Unassembled WGS sequence"/>
</dbReference>
<keyword evidence="10" id="KW-0376">Hydrogen peroxide</keyword>
<keyword evidence="15" id="KW-1185">Reference proteome</keyword>
<evidence type="ECO:0000256" key="5">
    <source>
        <dbReference type="ARBA" id="ARBA00022617"/>
    </source>
</evidence>
<evidence type="ECO:0000259" key="13">
    <source>
        <dbReference type="PROSITE" id="PS50873"/>
    </source>
</evidence>
<dbReference type="GO" id="GO:0005576">
    <property type="term" value="C:extracellular region"/>
    <property type="evidence" value="ECO:0007669"/>
    <property type="project" value="UniProtKB-SubCell"/>
</dbReference>
<reference evidence="15" key="1">
    <citation type="journal article" date="2019" name="Nat. Commun.">
        <title>The genome of broomcorn millet.</title>
        <authorList>
            <person name="Zou C."/>
            <person name="Miki D."/>
            <person name="Li D."/>
            <person name="Tang Q."/>
            <person name="Xiao L."/>
            <person name="Rajput S."/>
            <person name="Deng P."/>
            <person name="Jia W."/>
            <person name="Huang R."/>
            <person name="Zhang M."/>
            <person name="Sun Y."/>
            <person name="Hu J."/>
            <person name="Fu X."/>
            <person name="Schnable P.S."/>
            <person name="Li F."/>
            <person name="Zhang H."/>
            <person name="Feng B."/>
            <person name="Zhu X."/>
            <person name="Liu R."/>
            <person name="Schnable J.C."/>
            <person name="Zhu J.-K."/>
            <person name="Zhang H."/>
        </authorList>
    </citation>
    <scope>NUCLEOTIDE SEQUENCE [LARGE SCALE GENOMIC DNA]</scope>
</reference>
<dbReference type="InterPro" id="IPR000823">
    <property type="entry name" value="Peroxidase_pln"/>
</dbReference>
<protein>
    <submittedName>
        <fullName evidence="14">Cationic peroxidase 2-like</fullName>
    </submittedName>
</protein>
<name>A0A3L6QNJ8_PANMI</name>
<dbReference type="GO" id="GO:0046872">
    <property type="term" value="F:metal ion binding"/>
    <property type="evidence" value="ECO:0007669"/>
    <property type="project" value="UniProtKB-KW"/>
</dbReference>
<dbReference type="InterPro" id="IPR010255">
    <property type="entry name" value="Haem_peroxidase_sf"/>
</dbReference>
<feature type="domain" description="Plant heme peroxidase family profile" evidence="13">
    <location>
        <begin position="77"/>
        <end position="163"/>
    </location>
</feature>
<feature type="binding site" evidence="11">
    <location>
        <position position="91"/>
    </location>
    <ligand>
        <name>Ca(2+)</name>
        <dbReference type="ChEBI" id="CHEBI:29108"/>
        <label>1</label>
    </ligand>
</feature>
<evidence type="ECO:0000256" key="10">
    <source>
        <dbReference type="ARBA" id="ARBA00023324"/>
    </source>
</evidence>
<keyword evidence="5" id="KW-0349">Heme</keyword>
<gene>
    <name evidence="14" type="ORF">C2845_PM04G29610</name>
</gene>
<evidence type="ECO:0000256" key="1">
    <source>
        <dbReference type="ARBA" id="ARBA00000189"/>
    </source>
</evidence>
<accession>A0A3L6QNJ8</accession>
<dbReference type="SUPFAM" id="SSF48113">
    <property type="entry name" value="Heme-dependent peroxidases"/>
    <property type="match status" value="1"/>
</dbReference>
<evidence type="ECO:0000256" key="8">
    <source>
        <dbReference type="ARBA" id="ARBA00023002"/>
    </source>
</evidence>
<evidence type="ECO:0000256" key="12">
    <source>
        <dbReference type="SAM" id="MobiDB-lite"/>
    </source>
</evidence>
<evidence type="ECO:0000313" key="14">
    <source>
        <dbReference type="EMBL" id="RLM84641.1"/>
    </source>
</evidence>
<keyword evidence="9" id="KW-0408">Iron</keyword>
<dbReference type="PROSITE" id="PS50873">
    <property type="entry name" value="PEROXIDASE_4"/>
    <property type="match status" value="1"/>
</dbReference>
<comment type="caution">
    <text evidence="14">The sequence shown here is derived from an EMBL/GenBank/DDBJ whole genome shotgun (WGS) entry which is preliminary data.</text>
</comment>
<evidence type="ECO:0000256" key="7">
    <source>
        <dbReference type="ARBA" id="ARBA00022837"/>
    </source>
</evidence>
<proteinExistence type="predicted"/>
<organism evidence="14 15">
    <name type="scientific">Panicum miliaceum</name>
    <name type="common">Proso millet</name>
    <name type="synonym">Broomcorn millet</name>
    <dbReference type="NCBI Taxonomy" id="4540"/>
    <lineage>
        <taxon>Eukaryota</taxon>
        <taxon>Viridiplantae</taxon>
        <taxon>Streptophyta</taxon>
        <taxon>Embryophyta</taxon>
        <taxon>Tracheophyta</taxon>
        <taxon>Spermatophyta</taxon>
        <taxon>Magnoliopsida</taxon>
        <taxon>Liliopsida</taxon>
        <taxon>Poales</taxon>
        <taxon>Poaceae</taxon>
        <taxon>PACMAD clade</taxon>
        <taxon>Panicoideae</taxon>
        <taxon>Panicodae</taxon>
        <taxon>Paniceae</taxon>
        <taxon>Panicinae</taxon>
        <taxon>Panicum</taxon>
        <taxon>Panicum sect. Panicum</taxon>
    </lineage>
</organism>
<keyword evidence="7 11" id="KW-0106">Calcium</keyword>
<sequence length="197" mass="20572">MPFVRDASLVSAATSLEHDGDPSQRRSRLRSRGPGEGKELKPQPAPIAGTAPQEAPSRLACSTLTERVRQTGEDPSQGCDASVLLDGRWTEKAAGPDLSLGGLELVDAAKAACPAGHRTPSPGAASASPTSPTSRSPARTRFVSPRLCAFRGNGGVGPFIDPGYAQEMMRQCPTMASTNRVVMTPGTGGEFTFDTSY</sequence>
<dbReference type="Gene3D" id="1.10.520.10">
    <property type="match status" value="1"/>
</dbReference>
<dbReference type="AlphaFoldDB" id="A0A3L6QNJ8"/>
<comment type="cofactor">
    <cofactor evidence="2">
        <name>heme b</name>
        <dbReference type="ChEBI" id="CHEBI:60344"/>
    </cofactor>
</comment>
<evidence type="ECO:0000256" key="3">
    <source>
        <dbReference type="ARBA" id="ARBA00004613"/>
    </source>
</evidence>
<feature type="compositionally biased region" description="Low complexity" evidence="12">
    <location>
        <begin position="118"/>
        <end position="140"/>
    </location>
</feature>
<feature type="binding site" evidence="11">
    <location>
        <position position="78"/>
    </location>
    <ligand>
        <name>Ca(2+)</name>
        <dbReference type="ChEBI" id="CHEBI:29108"/>
        <label>1</label>
    </ligand>
</feature>
<evidence type="ECO:0000256" key="2">
    <source>
        <dbReference type="ARBA" id="ARBA00001970"/>
    </source>
</evidence>
<keyword evidence="8" id="KW-0560">Oxidoreductase</keyword>
<dbReference type="GO" id="GO:0042744">
    <property type="term" value="P:hydrogen peroxide catabolic process"/>
    <property type="evidence" value="ECO:0007669"/>
    <property type="project" value="UniProtKB-KW"/>
</dbReference>
<dbReference type="GO" id="GO:0140825">
    <property type="term" value="F:lactoperoxidase activity"/>
    <property type="evidence" value="ECO:0007669"/>
    <property type="project" value="UniProtKB-EC"/>
</dbReference>
<dbReference type="InterPro" id="IPR002016">
    <property type="entry name" value="Haem_peroxidase"/>
</dbReference>
<feature type="binding site" evidence="11">
    <location>
        <position position="82"/>
    </location>
    <ligand>
        <name>Ca(2+)</name>
        <dbReference type="ChEBI" id="CHEBI:29108"/>
        <label>1</label>
    </ligand>
</feature>
<dbReference type="GO" id="GO:0020037">
    <property type="term" value="F:heme binding"/>
    <property type="evidence" value="ECO:0007669"/>
    <property type="project" value="InterPro"/>
</dbReference>
<comment type="cofactor">
    <cofactor evidence="11">
        <name>Ca(2+)</name>
        <dbReference type="ChEBI" id="CHEBI:29108"/>
    </cofactor>
    <text evidence="11">Binds 2 calcium ions per subunit.</text>
</comment>
<evidence type="ECO:0000256" key="4">
    <source>
        <dbReference type="ARBA" id="ARBA00022559"/>
    </source>
</evidence>
<feature type="binding site" evidence="11">
    <location>
        <position position="80"/>
    </location>
    <ligand>
        <name>Ca(2+)</name>
        <dbReference type="ChEBI" id="CHEBI:29108"/>
        <label>1</label>
    </ligand>
</feature>
<dbReference type="STRING" id="4540.A0A3L6QNJ8"/>
<keyword evidence="4" id="KW-0575">Peroxidase</keyword>
<keyword evidence="6 11" id="KW-0479">Metal-binding</keyword>
<evidence type="ECO:0000313" key="15">
    <source>
        <dbReference type="Proteomes" id="UP000275267"/>
    </source>
</evidence>
<dbReference type="EMBL" id="PQIB02000011">
    <property type="protein sequence ID" value="RLM84641.1"/>
    <property type="molecule type" value="Genomic_DNA"/>
</dbReference>
<comment type="subcellular location">
    <subcellularLocation>
        <location evidence="3">Secreted</location>
    </subcellularLocation>
</comment>
<dbReference type="Gene3D" id="1.10.420.10">
    <property type="entry name" value="Peroxidase, domain 2"/>
    <property type="match status" value="1"/>
</dbReference>
<evidence type="ECO:0000256" key="11">
    <source>
        <dbReference type="PIRSR" id="PIRSR600823-3"/>
    </source>
</evidence>
<dbReference type="OrthoDB" id="10640945at2759"/>
<evidence type="ECO:0000256" key="6">
    <source>
        <dbReference type="ARBA" id="ARBA00022723"/>
    </source>
</evidence>
<dbReference type="GO" id="GO:0006979">
    <property type="term" value="P:response to oxidative stress"/>
    <property type="evidence" value="ECO:0007669"/>
    <property type="project" value="InterPro"/>
</dbReference>
<dbReference type="PANTHER" id="PTHR31235">
    <property type="entry name" value="PEROXIDASE 25-RELATED"/>
    <property type="match status" value="1"/>
</dbReference>
<feature type="region of interest" description="Disordered" evidence="12">
    <location>
        <begin position="1"/>
        <end position="58"/>
    </location>
</feature>